<organism evidence="2 3">
    <name type="scientific">Croceitalea vernalis</name>
    <dbReference type="NCBI Taxonomy" id="3075599"/>
    <lineage>
        <taxon>Bacteria</taxon>
        <taxon>Pseudomonadati</taxon>
        <taxon>Bacteroidota</taxon>
        <taxon>Flavobacteriia</taxon>
        <taxon>Flavobacteriales</taxon>
        <taxon>Flavobacteriaceae</taxon>
        <taxon>Croceitalea</taxon>
    </lineage>
</organism>
<dbReference type="RefSeq" id="WP_311386370.1">
    <property type="nucleotide sequence ID" value="NZ_JAVRHU010000004.1"/>
</dbReference>
<dbReference type="Proteomes" id="UP001250662">
    <property type="component" value="Unassembled WGS sequence"/>
</dbReference>
<dbReference type="Pfam" id="PF04993">
    <property type="entry name" value="TfoX_N"/>
    <property type="match status" value="1"/>
</dbReference>
<keyword evidence="3" id="KW-1185">Reference proteome</keyword>
<proteinExistence type="predicted"/>
<feature type="domain" description="TfoX N-terminal" evidence="1">
    <location>
        <begin position="21"/>
        <end position="104"/>
    </location>
</feature>
<sequence length="110" mass="12960">MPYDENLAKRINVALKIFPEKFTEKRMFGGLAFLLEGKMTVGTINKELMVRVIPEKISHELRKNFVRPMDFTGKPMKEFIFVTVEGYHTEEQLQYWIELGVEHAKNKLKK</sequence>
<reference evidence="2 3" key="1">
    <citation type="submission" date="2023-09" db="EMBL/GenBank/DDBJ databases">
        <authorList>
            <person name="Rey-Velasco X."/>
        </authorList>
    </citation>
    <scope>NUCLEOTIDE SEQUENCE [LARGE SCALE GENOMIC DNA]</scope>
    <source>
        <strain evidence="2 3">P007</strain>
    </source>
</reference>
<comment type="caution">
    <text evidence="2">The sequence shown here is derived from an EMBL/GenBank/DDBJ whole genome shotgun (WGS) entry which is preliminary data.</text>
</comment>
<gene>
    <name evidence="2" type="ORF">RM520_13500</name>
</gene>
<dbReference type="Gene3D" id="3.30.1460.30">
    <property type="entry name" value="YgaC/TfoX-N like chaperone"/>
    <property type="match status" value="1"/>
</dbReference>
<dbReference type="InterPro" id="IPR007076">
    <property type="entry name" value="TfoX_N"/>
</dbReference>
<evidence type="ECO:0000313" key="2">
    <source>
        <dbReference type="EMBL" id="MDT0622639.1"/>
    </source>
</evidence>
<name>A0ABU3BKE3_9FLAO</name>
<dbReference type="EMBL" id="JAVRHU010000004">
    <property type="protein sequence ID" value="MDT0622639.1"/>
    <property type="molecule type" value="Genomic_DNA"/>
</dbReference>
<evidence type="ECO:0000313" key="3">
    <source>
        <dbReference type="Proteomes" id="UP001250662"/>
    </source>
</evidence>
<dbReference type="SUPFAM" id="SSF159894">
    <property type="entry name" value="YgaC/TfoX-N like"/>
    <property type="match status" value="1"/>
</dbReference>
<protein>
    <submittedName>
        <fullName evidence="2">TfoX/Sxy family protein</fullName>
    </submittedName>
</protein>
<accession>A0ABU3BKE3</accession>
<evidence type="ECO:0000259" key="1">
    <source>
        <dbReference type="Pfam" id="PF04993"/>
    </source>
</evidence>